<evidence type="ECO:0000313" key="1">
    <source>
        <dbReference type="EMBL" id="MBB6063376.1"/>
    </source>
</evidence>
<proteinExistence type="predicted"/>
<sequence>MVKKKKKEESNIEKLAKLIARDPEVNTMKDVYF</sequence>
<gene>
    <name evidence="1" type="ORF">HNP65_001846</name>
</gene>
<dbReference type="AlphaFoldDB" id="A0A841GI30"/>
<protein>
    <submittedName>
        <fullName evidence="1">Uncharacterized protein</fullName>
    </submittedName>
</protein>
<comment type="caution">
    <text evidence="1">The sequence shown here is derived from an EMBL/GenBank/DDBJ whole genome shotgun (WGS) entry which is preliminary data.</text>
</comment>
<reference evidence="1 2" key="1">
    <citation type="submission" date="2020-08" db="EMBL/GenBank/DDBJ databases">
        <title>Genomic Encyclopedia of Type Strains, Phase IV (KMG-IV): sequencing the most valuable type-strain genomes for metagenomic binning, comparative biology and taxonomic classification.</title>
        <authorList>
            <person name="Goeker M."/>
        </authorList>
    </citation>
    <scope>NUCLEOTIDE SEQUENCE [LARGE SCALE GENOMIC DNA]</scope>
    <source>
        <strain evidence="1 2">DSM 13481</strain>
    </source>
</reference>
<keyword evidence="2" id="KW-1185">Reference proteome</keyword>
<organism evidence="1 2">
    <name type="scientific">Thermosipho japonicus</name>
    <dbReference type="NCBI Taxonomy" id="90323"/>
    <lineage>
        <taxon>Bacteria</taxon>
        <taxon>Thermotogati</taxon>
        <taxon>Thermotogota</taxon>
        <taxon>Thermotogae</taxon>
        <taxon>Thermotogales</taxon>
        <taxon>Fervidobacteriaceae</taxon>
        <taxon>Thermosipho</taxon>
    </lineage>
</organism>
<evidence type="ECO:0000313" key="2">
    <source>
        <dbReference type="Proteomes" id="UP000555828"/>
    </source>
</evidence>
<name>A0A841GI30_9BACT</name>
<dbReference type="EMBL" id="JACHEX010000006">
    <property type="protein sequence ID" value="MBB6063376.1"/>
    <property type="molecule type" value="Genomic_DNA"/>
</dbReference>
<accession>A0A841GI30</accession>
<dbReference type="Proteomes" id="UP000555828">
    <property type="component" value="Unassembled WGS sequence"/>
</dbReference>